<comment type="caution">
    <text evidence="1">The sequence shown here is derived from an EMBL/GenBank/DDBJ whole genome shotgun (WGS) entry which is preliminary data.</text>
</comment>
<dbReference type="AlphaFoldDB" id="A0A2J9PNW3"/>
<reference evidence="2" key="1">
    <citation type="submission" date="2017-12" db="EMBL/GenBank/DDBJ databases">
        <title>FDA dAtabase for Regulatory Grade micrObial Sequences (FDA-ARGOS): Supporting development and validation of Infectious Disease Dx tests.</title>
        <authorList>
            <person name="Hoffmann M."/>
            <person name="Allard M."/>
            <person name="Evans P."/>
            <person name="Brown E."/>
            <person name="Tallon L."/>
            <person name="Sadzewicz L."/>
            <person name="Sengamalay N."/>
            <person name="Ott S."/>
            <person name="Godinez A."/>
            <person name="Nagaraj S."/>
            <person name="Vavikolanu K."/>
            <person name="Aluvathingal J."/>
            <person name="Nadendla S."/>
            <person name="Sichtig H."/>
        </authorList>
    </citation>
    <scope>NUCLEOTIDE SEQUENCE [LARGE SCALE GENOMIC DNA]</scope>
    <source>
        <strain evidence="2">FDAARGOS_249</strain>
    </source>
</reference>
<protein>
    <submittedName>
        <fullName evidence="1">Uncharacterized protein</fullName>
    </submittedName>
</protein>
<dbReference type="RefSeq" id="WP_083069411.1">
    <property type="nucleotide sequence ID" value="NZ_NBTM02000001.1"/>
</dbReference>
<name>A0A2J9PNW3_9LACT</name>
<sequence>MRIDNSNLETVPEKFIWQDHLNILIEKAITGNPRHFNQLLQNMSLLYNVSTFKLPFKTIILFTDQSFGISHLDTMSLLKAWHDQYAFPATYFNQTHADILDSNKRLPVTLGKFAFQRFDDKKEINHILALHNIQVYYADAQCKKDTWIEVDNHLKYKINLKNKYLREKIGFYTTFRQQHLRFFNQMAFYSQFNHFTHHQSLSNQADEDTLDNQQFMVSESAYQPIKAYLDFGQLDSMYQLFANILYYVFGQEKLKKIAGKNTQKKIRKIQKGVKE</sequence>
<evidence type="ECO:0000313" key="1">
    <source>
        <dbReference type="EMBL" id="PNL91976.1"/>
    </source>
</evidence>
<evidence type="ECO:0000313" key="2">
    <source>
        <dbReference type="Proteomes" id="UP000192813"/>
    </source>
</evidence>
<dbReference type="EMBL" id="NBTM02000001">
    <property type="protein sequence ID" value="PNL91976.1"/>
    <property type="molecule type" value="Genomic_DNA"/>
</dbReference>
<gene>
    <name evidence="1" type="ORF">A6J77_006940</name>
</gene>
<dbReference type="Proteomes" id="UP000192813">
    <property type="component" value="Unassembled WGS sequence"/>
</dbReference>
<organism evidence="1 2">
    <name type="scientific">Aerococcus viridans</name>
    <dbReference type="NCBI Taxonomy" id="1377"/>
    <lineage>
        <taxon>Bacteria</taxon>
        <taxon>Bacillati</taxon>
        <taxon>Bacillota</taxon>
        <taxon>Bacilli</taxon>
        <taxon>Lactobacillales</taxon>
        <taxon>Aerococcaceae</taxon>
        <taxon>Aerococcus</taxon>
    </lineage>
</organism>
<proteinExistence type="predicted"/>
<accession>A0A2J9PNW3</accession>